<name>A0A507AXL7_9PEZI</name>
<evidence type="ECO:0000313" key="3">
    <source>
        <dbReference type="Proteomes" id="UP000319257"/>
    </source>
</evidence>
<dbReference type="InParanoid" id="A0A507AXL7"/>
<feature type="region of interest" description="Disordered" evidence="1">
    <location>
        <begin position="1"/>
        <end position="136"/>
    </location>
</feature>
<sequence>MVGNNSEHSSEGAGVQEAAQRLAGTPSPTPPIKQSVEVEDPFAAKPDHDSPAQTEVAMRYPPSSSLAQREDSMNTINSLEQTQKRNIPSPVSEPAPREPTRGQLRRQRHGLAPRDPDEVSTDCSSDSSIGRFDFSIGYPRSGKRIHQYCRVARAQWEAMMEEKAEKAAKAVEAEKALVAAEAAGAAKLAAEASQRAAAGNPTGKPEERQTPYEALYVSRAIERREWEHHQRMQAAAQAAANRESAATSSGAGDSKPSSSQTGERKVSSAWNSIKGKAKDLLSRKSLANLRKGSSSTRPKENASKDQA</sequence>
<dbReference type="GeneID" id="41972534"/>
<evidence type="ECO:0000256" key="1">
    <source>
        <dbReference type="SAM" id="MobiDB-lite"/>
    </source>
</evidence>
<gene>
    <name evidence="2" type="ORF">E0L32_005087</name>
</gene>
<protein>
    <submittedName>
        <fullName evidence="2">Uncharacterized protein</fullName>
    </submittedName>
</protein>
<comment type="caution">
    <text evidence="2">The sequence shown here is derived from an EMBL/GenBank/DDBJ whole genome shotgun (WGS) entry which is preliminary data.</text>
</comment>
<keyword evidence="3" id="KW-1185">Reference proteome</keyword>
<reference evidence="2 3" key="1">
    <citation type="submission" date="2019-06" db="EMBL/GenBank/DDBJ databases">
        <title>Draft genome sequence of the filamentous fungus Phialemoniopsis curvata isolated from diesel fuel.</title>
        <authorList>
            <person name="Varaljay V.A."/>
            <person name="Lyon W.J."/>
            <person name="Crouch A.L."/>
            <person name="Drake C.E."/>
            <person name="Hollomon J.M."/>
            <person name="Nadeau L.J."/>
            <person name="Nunn H.S."/>
            <person name="Stevenson B.S."/>
            <person name="Bojanowski C.L."/>
            <person name="Crookes-Goodson W.J."/>
        </authorList>
    </citation>
    <scope>NUCLEOTIDE SEQUENCE [LARGE SCALE GENOMIC DNA]</scope>
    <source>
        <strain evidence="2 3">D216</strain>
    </source>
</reference>
<feature type="compositionally biased region" description="Low complexity" evidence="1">
    <location>
        <begin position="248"/>
        <end position="259"/>
    </location>
</feature>
<proteinExistence type="predicted"/>
<feature type="compositionally biased region" description="Basic and acidic residues" evidence="1">
    <location>
        <begin position="297"/>
        <end position="307"/>
    </location>
</feature>
<feature type="compositionally biased region" description="Polar residues" evidence="1">
    <location>
        <begin position="62"/>
        <end position="86"/>
    </location>
</feature>
<dbReference type="AlphaFoldDB" id="A0A507AXL7"/>
<organism evidence="2 3">
    <name type="scientific">Thyridium curvatum</name>
    <dbReference type="NCBI Taxonomy" id="1093900"/>
    <lineage>
        <taxon>Eukaryota</taxon>
        <taxon>Fungi</taxon>
        <taxon>Dikarya</taxon>
        <taxon>Ascomycota</taxon>
        <taxon>Pezizomycotina</taxon>
        <taxon>Sordariomycetes</taxon>
        <taxon>Sordariomycetidae</taxon>
        <taxon>Thyridiales</taxon>
        <taxon>Thyridiaceae</taxon>
        <taxon>Thyridium</taxon>
    </lineage>
</organism>
<dbReference type="EMBL" id="SKBQ01000026">
    <property type="protein sequence ID" value="TPX14692.1"/>
    <property type="molecule type" value="Genomic_DNA"/>
</dbReference>
<evidence type="ECO:0000313" key="2">
    <source>
        <dbReference type="EMBL" id="TPX14692.1"/>
    </source>
</evidence>
<feature type="region of interest" description="Disordered" evidence="1">
    <location>
        <begin position="227"/>
        <end position="307"/>
    </location>
</feature>
<accession>A0A507AXL7</accession>
<dbReference type="RefSeq" id="XP_030996403.1">
    <property type="nucleotide sequence ID" value="XM_031139571.1"/>
</dbReference>
<feature type="region of interest" description="Disordered" evidence="1">
    <location>
        <begin position="184"/>
        <end position="215"/>
    </location>
</feature>
<dbReference type="Proteomes" id="UP000319257">
    <property type="component" value="Unassembled WGS sequence"/>
</dbReference>